<gene>
    <name evidence="2" type="ORF">NLI96_g12551</name>
</gene>
<feature type="compositionally biased region" description="Low complexity" evidence="1">
    <location>
        <begin position="299"/>
        <end position="308"/>
    </location>
</feature>
<dbReference type="EMBL" id="JANAWD010001104">
    <property type="protein sequence ID" value="KAJ3474274.1"/>
    <property type="molecule type" value="Genomic_DNA"/>
</dbReference>
<sequence>MQVPEGWMSRAQSRLRVPRTFQDGLVGAGSDCGEWVITSPNMTYVPQPVLGRIQKPTPHDFIPIHGSAVSSLGTLAIPPWENLDKLVRTMSSRVLAFTVCRGGPPTYLNFCDGSMRAALNCLKFPSPYRDLVVQVANVQRYWLEADTWLRFMEEYKSKIVDSPIYPPSFANESFMGCYTTDPSVAFKLFAAGIPFWLIRSSNAITNETSIQDIPELTRLTGIVVSIAGFGQQVYNGHVGQAHHNAIVKGAHTYMDIPRIFLSISEPSSTAAVYASTSTSTSSTPTVPPSPSLRRQVAHSNSSSRGSRSFNKGHNKERSAPYQPRHKRPTKTIPAQTTSNRDKFVEEENAMFPPRIPVWSENLAKVDRSVEPTGRIEYFVPEPALIIGPKDPNSRERYLFNWVKARDPWLYIMTYSAFHQKPIHQQWWRNYLNHENLHEAGSGTTYMAKEKAEVLALFRAISTEEPGATSNEALLFFGKPFSFTDSFCCEVLWEVYEMGFRLELVALDKILIPTPSATSYRSQVYEYERHALISRVFSNDGDMRIASLPTENCGLAAENIADRLPALEAFRNILVRWPGAPQLLCTRRFAQALADPDLVELENCAVKFYLDTFYIHSSRAALVPHRFPL</sequence>
<protein>
    <submittedName>
        <fullName evidence="2">Uncharacterized protein</fullName>
    </submittedName>
</protein>
<keyword evidence="3" id="KW-1185">Reference proteome</keyword>
<comment type="caution">
    <text evidence="2">The sequence shown here is derived from an EMBL/GenBank/DDBJ whole genome shotgun (WGS) entry which is preliminary data.</text>
</comment>
<evidence type="ECO:0000256" key="1">
    <source>
        <dbReference type="SAM" id="MobiDB-lite"/>
    </source>
</evidence>
<evidence type="ECO:0000313" key="2">
    <source>
        <dbReference type="EMBL" id="KAJ3474274.1"/>
    </source>
</evidence>
<dbReference type="Proteomes" id="UP001212997">
    <property type="component" value="Unassembled WGS sequence"/>
</dbReference>
<accession>A0AAD5UR14</accession>
<evidence type="ECO:0000313" key="3">
    <source>
        <dbReference type="Proteomes" id="UP001212997"/>
    </source>
</evidence>
<reference evidence="2" key="1">
    <citation type="submission" date="2022-07" db="EMBL/GenBank/DDBJ databases">
        <title>Genome Sequence of Physisporinus lineatus.</title>
        <authorList>
            <person name="Buettner E."/>
        </authorList>
    </citation>
    <scope>NUCLEOTIDE SEQUENCE</scope>
    <source>
        <strain evidence="2">VT162</strain>
    </source>
</reference>
<proteinExistence type="predicted"/>
<name>A0AAD5UR14_9APHY</name>
<organism evidence="2 3">
    <name type="scientific">Meripilus lineatus</name>
    <dbReference type="NCBI Taxonomy" id="2056292"/>
    <lineage>
        <taxon>Eukaryota</taxon>
        <taxon>Fungi</taxon>
        <taxon>Dikarya</taxon>
        <taxon>Basidiomycota</taxon>
        <taxon>Agaricomycotina</taxon>
        <taxon>Agaricomycetes</taxon>
        <taxon>Polyporales</taxon>
        <taxon>Meripilaceae</taxon>
        <taxon>Meripilus</taxon>
    </lineage>
</organism>
<feature type="region of interest" description="Disordered" evidence="1">
    <location>
        <begin position="275"/>
        <end position="341"/>
    </location>
</feature>
<feature type="compositionally biased region" description="Low complexity" evidence="1">
    <location>
        <begin position="275"/>
        <end position="284"/>
    </location>
</feature>
<dbReference type="AlphaFoldDB" id="A0AAD5UR14"/>